<feature type="domain" description="TonB-dependent receptor-like beta-barrel" evidence="15">
    <location>
        <begin position="326"/>
        <end position="758"/>
    </location>
</feature>
<keyword evidence="4" id="KW-0410">Iron transport</keyword>
<evidence type="ECO:0000256" key="7">
    <source>
        <dbReference type="ARBA" id="ARBA00023004"/>
    </source>
</evidence>
<keyword evidence="7" id="KW-0408">Iron</keyword>
<name>A0A2P8CK46_9BACT</name>
<dbReference type="InterPro" id="IPR000531">
    <property type="entry name" value="Beta-barrel_TonB"/>
</dbReference>
<evidence type="ECO:0000256" key="5">
    <source>
        <dbReference type="ARBA" id="ARBA00022692"/>
    </source>
</evidence>
<dbReference type="Pfam" id="PF07715">
    <property type="entry name" value="Plug"/>
    <property type="match status" value="1"/>
</dbReference>
<keyword evidence="6 14" id="KW-0732">Signal</keyword>
<reference evidence="18 19" key="1">
    <citation type="submission" date="2018-03" db="EMBL/GenBank/DDBJ databases">
        <title>Genomic Encyclopedia of Archaeal and Bacterial Type Strains, Phase II (KMG-II): from individual species to whole genera.</title>
        <authorList>
            <person name="Goeker M."/>
        </authorList>
    </citation>
    <scope>NUCLEOTIDE SEQUENCE [LARGE SCALE GENOMIC DNA]</scope>
    <source>
        <strain evidence="18 19">DSM 27267</strain>
    </source>
</reference>
<comment type="caution">
    <text evidence="18">The sequence shown here is derived from an EMBL/GenBank/DDBJ whole genome shotgun (WGS) entry which is preliminary data.</text>
</comment>
<evidence type="ECO:0000256" key="1">
    <source>
        <dbReference type="ARBA" id="ARBA00004571"/>
    </source>
</evidence>
<dbReference type="EMBL" id="BLAU01000001">
    <property type="protein sequence ID" value="GET19951.1"/>
    <property type="molecule type" value="Genomic_DNA"/>
</dbReference>
<organism evidence="18 19">
    <name type="scientific">Prolixibacter denitrificans</name>
    <dbReference type="NCBI Taxonomy" id="1541063"/>
    <lineage>
        <taxon>Bacteria</taxon>
        <taxon>Pseudomonadati</taxon>
        <taxon>Bacteroidota</taxon>
        <taxon>Bacteroidia</taxon>
        <taxon>Marinilabiliales</taxon>
        <taxon>Prolixibacteraceae</taxon>
        <taxon>Prolixibacter</taxon>
    </lineage>
</organism>
<dbReference type="InterPro" id="IPR036942">
    <property type="entry name" value="Beta-barrel_TonB_sf"/>
</dbReference>
<sequence length="800" mass="90491">MKKILALWLLQLIFLSANAQNTLNGRVENEKGQPLIGANVVIENTFVGMPTDQNGEFSFKDLKAGNYKLKVSYLGYQPISRKITVPVKGKITITMKSSAVLADEVIVSATRAGDKTPVAYSDVSKKSIKEQNMGQDIPYLLSMTPSLVTTSDAGAGIGYTGFRIRGTDANRINVTVNGIPVNDAESHGVYWVDLPDLASSLQNVQVQRGVGTSTNGAGAFGATINMQTNNLNKEAYAEVNSSAGSFNTFKNTVSAGTGLLNGKFSFDARLSKITSDGYIDRGWSDLKSYYLSGGYYTPKSILKVNIFSGIEKTYQAWYGIPSDMLATNRRYNPAGEYTDAQGKVHYYKNETDNYWQDNYQLLYSHRFNEHLNMNAALHYTYGRGYYEEYKPNQSFSDYLMTPPTVGGTQVQSTDLVRRKWLDNDFYGTTFSLNYDKGKNSMTLGGAWNQYDGRHFGKVIWAQYYGENPINHQWYYSTGLKTDYNVYGKLNHQFTSRLNAYFDLQYRHIGYKIDGKDDDLRDITQSHYFDFFNPKVGLYYSPNDQNKMYASFAKAHREPNRSNYVDADPNGPMPTSENLNDYEVGYNYRSTNFAFGVNFYFMDYVNQLILTGEINDVGSAIMTNAPDSYRAGIELTGGWRICKSLRWDANATFSRNKIKNFTEYVDDWDNWGQQISNYLGTTDIAFSPDVVAGSKITWQPAKPLSVNFSSHYVGKQYIDNTSSENRKLDAYFFSNLKADYHIPTNLFKELTLSVMVNNIFNAMYSSNAWVYSYYENGVRKKMDGYYPQAGINYLVGIRAKF</sequence>
<evidence type="ECO:0000256" key="8">
    <source>
        <dbReference type="ARBA" id="ARBA00023065"/>
    </source>
</evidence>
<dbReference type="Gene3D" id="2.60.40.1120">
    <property type="entry name" value="Carboxypeptidase-like, regulatory domain"/>
    <property type="match status" value="1"/>
</dbReference>
<proteinExistence type="inferred from homology"/>
<evidence type="ECO:0000256" key="4">
    <source>
        <dbReference type="ARBA" id="ARBA00022496"/>
    </source>
</evidence>
<evidence type="ECO:0000256" key="10">
    <source>
        <dbReference type="ARBA" id="ARBA00023136"/>
    </source>
</evidence>
<keyword evidence="9 13" id="KW-0798">TonB box</keyword>
<dbReference type="GO" id="GO:0015344">
    <property type="term" value="F:siderophore uptake transmembrane transporter activity"/>
    <property type="evidence" value="ECO:0007669"/>
    <property type="project" value="TreeGrafter"/>
</dbReference>
<dbReference type="GO" id="GO:0009279">
    <property type="term" value="C:cell outer membrane"/>
    <property type="evidence" value="ECO:0007669"/>
    <property type="project" value="UniProtKB-SubCell"/>
</dbReference>
<dbReference type="OrthoDB" id="9761152at2"/>
<evidence type="ECO:0000313" key="17">
    <source>
        <dbReference type="EMBL" id="GET19951.1"/>
    </source>
</evidence>
<evidence type="ECO:0000259" key="15">
    <source>
        <dbReference type="Pfam" id="PF00593"/>
    </source>
</evidence>
<evidence type="ECO:0000256" key="9">
    <source>
        <dbReference type="ARBA" id="ARBA00023077"/>
    </source>
</evidence>
<dbReference type="SUPFAM" id="SSF56935">
    <property type="entry name" value="Porins"/>
    <property type="match status" value="1"/>
</dbReference>
<keyword evidence="20" id="KW-1185">Reference proteome</keyword>
<keyword evidence="10 12" id="KW-0472">Membrane</keyword>
<reference evidence="17 20" key="2">
    <citation type="submission" date="2019-10" db="EMBL/GenBank/DDBJ databases">
        <title>Prolixibacter strains distinguished by the presence of nitrate reductase genes were adept at nitrate-dependent anaerobic corrosion of metallic iron and carbon steel.</title>
        <authorList>
            <person name="Iino T."/>
            <person name="Shono N."/>
            <person name="Ito K."/>
            <person name="Nakamura R."/>
            <person name="Sueoka K."/>
            <person name="Harayama S."/>
            <person name="Ohkuma M."/>
        </authorList>
    </citation>
    <scope>NUCLEOTIDE SEQUENCE [LARGE SCALE GENOMIC DNA]</scope>
    <source>
        <strain evidence="17 20">MIC1-1</strain>
    </source>
</reference>
<gene>
    <name evidence="18" type="ORF">CLV93_101286</name>
    <name evidence="17" type="ORF">JCM18694_01970</name>
</gene>
<protein>
    <submittedName>
        <fullName evidence="18">Iron complex outermembrane receptor protein</fullName>
    </submittedName>
    <submittedName>
        <fullName evidence="17">TonB-dependent receptor</fullName>
    </submittedName>
</protein>
<evidence type="ECO:0000256" key="12">
    <source>
        <dbReference type="PROSITE-ProRule" id="PRU01360"/>
    </source>
</evidence>
<feature type="domain" description="TonB-dependent receptor plug" evidence="16">
    <location>
        <begin position="115"/>
        <end position="222"/>
    </location>
</feature>
<feature type="chain" id="PRO_5015142257" evidence="14">
    <location>
        <begin position="20"/>
        <end position="800"/>
    </location>
</feature>
<keyword evidence="18" id="KW-0675">Receptor</keyword>
<keyword evidence="8" id="KW-0406">Ion transport</keyword>
<dbReference type="InterPro" id="IPR012910">
    <property type="entry name" value="Plug_dom"/>
</dbReference>
<dbReference type="InterPro" id="IPR037066">
    <property type="entry name" value="Plug_dom_sf"/>
</dbReference>
<evidence type="ECO:0000256" key="13">
    <source>
        <dbReference type="RuleBase" id="RU003357"/>
    </source>
</evidence>
<evidence type="ECO:0000256" key="6">
    <source>
        <dbReference type="ARBA" id="ARBA00022729"/>
    </source>
</evidence>
<comment type="subcellular location">
    <subcellularLocation>
        <location evidence="1 12">Cell outer membrane</location>
        <topology evidence="1 12">Multi-pass membrane protein</topology>
    </subcellularLocation>
</comment>
<keyword evidence="3 12" id="KW-1134">Transmembrane beta strand</keyword>
<evidence type="ECO:0000256" key="11">
    <source>
        <dbReference type="ARBA" id="ARBA00023237"/>
    </source>
</evidence>
<dbReference type="PANTHER" id="PTHR32552:SF68">
    <property type="entry name" value="FERRICHROME OUTER MEMBRANE TRANSPORTER_PHAGE RECEPTOR"/>
    <property type="match status" value="1"/>
</dbReference>
<keyword evidence="5 12" id="KW-0812">Transmembrane</keyword>
<feature type="signal peptide" evidence="14">
    <location>
        <begin position="1"/>
        <end position="19"/>
    </location>
</feature>
<dbReference type="Gene3D" id="2.40.170.20">
    <property type="entry name" value="TonB-dependent receptor, beta-barrel domain"/>
    <property type="match status" value="1"/>
</dbReference>
<dbReference type="Pfam" id="PF00593">
    <property type="entry name" value="TonB_dep_Rec_b-barrel"/>
    <property type="match status" value="1"/>
</dbReference>
<dbReference type="Gene3D" id="2.170.130.10">
    <property type="entry name" value="TonB-dependent receptor, plug domain"/>
    <property type="match status" value="1"/>
</dbReference>
<dbReference type="RefSeq" id="WP_106540383.1">
    <property type="nucleotide sequence ID" value="NZ_BLAU01000001.1"/>
</dbReference>
<evidence type="ECO:0000259" key="16">
    <source>
        <dbReference type="Pfam" id="PF07715"/>
    </source>
</evidence>
<evidence type="ECO:0000313" key="19">
    <source>
        <dbReference type="Proteomes" id="UP000240621"/>
    </source>
</evidence>
<dbReference type="InterPro" id="IPR008969">
    <property type="entry name" value="CarboxyPept-like_regulatory"/>
</dbReference>
<dbReference type="InterPro" id="IPR039426">
    <property type="entry name" value="TonB-dep_rcpt-like"/>
</dbReference>
<dbReference type="AlphaFoldDB" id="A0A2P8CK46"/>
<accession>A0A2P8CK46</accession>
<dbReference type="PANTHER" id="PTHR32552">
    <property type="entry name" value="FERRICHROME IRON RECEPTOR-RELATED"/>
    <property type="match status" value="1"/>
</dbReference>
<comment type="similarity">
    <text evidence="12 13">Belongs to the TonB-dependent receptor family.</text>
</comment>
<dbReference type="Proteomes" id="UP000396862">
    <property type="component" value="Unassembled WGS sequence"/>
</dbReference>
<dbReference type="EMBL" id="PYGC01000001">
    <property type="protein sequence ID" value="PSK85331.1"/>
    <property type="molecule type" value="Genomic_DNA"/>
</dbReference>
<evidence type="ECO:0000256" key="14">
    <source>
        <dbReference type="SAM" id="SignalP"/>
    </source>
</evidence>
<keyword evidence="2 12" id="KW-0813">Transport</keyword>
<keyword evidence="11 12" id="KW-0998">Cell outer membrane</keyword>
<dbReference type="SUPFAM" id="SSF49464">
    <property type="entry name" value="Carboxypeptidase regulatory domain-like"/>
    <property type="match status" value="1"/>
</dbReference>
<evidence type="ECO:0000256" key="2">
    <source>
        <dbReference type="ARBA" id="ARBA00022448"/>
    </source>
</evidence>
<dbReference type="PROSITE" id="PS52016">
    <property type="entry name" value="TONB_DEPENDENT_REC_3"/>
    <property type="match status" value="1"/>
</dbReference>
<evidence type="ECO:0000313" key="20">
    <source>
        <dbReference type="Proteomes" id="UP000396862"/>
    </source>
</evidence>
<dbReference type="Proteomes" id="UP000240621">
    <property type="component" value="Unassembled WGS sequence"/>
</dbReference>
<evidence type="ECO:0000313" key="18">
    <source>
        <dbReference type="EMBL" id="PSK85331.1"/>
    </source>
</evidence>
<evidence type="ECO:0000256" key="3">
    <source>
        <dbReference type="ARBA" id="ARBA00022452"/>
    </source>
</evidence>
<dbReference type="Pfam" id="PF13715">
    <property type="entry name" value="CarbopepD_reg_2"/>
    <property type="match status" value="1"/>
</dbReference>